<gene>
    <name evidence="2" type="ORF">H9723_09500</name>
</gene>
<dbReference type="EMBL" id="DXAY01000223">
    <property type="protein sequence ID" value="HIZ75454.1"/>
    <property type="molecule type" value="Genomic_DNA"/>
</dbReference>
<feature type="transmembrane region" description="Helical" evidence="1">
    <location>
        <begin position="106"/>
        <end position="126"/>
    </location>
</feature>
<evidence type="ECO:0000256" key="1">
    <source>
        <dbReference type="SAM" id="Phobius"/>
    </source>
</evidence>
<proteinExistence type="predicted"/>
<keyword evidence="1" id="KW-0472">Membrane</keyword>
<keyword evidence="1" id="KW-1133">Transmembrane helix</keyword>
<protein>
    <submittedName>
        <fullName evidence="2">DUF2975 domain-containing protein</fullName>
    </submittedName>
</protein>
<organism evidence="2 3">
    <name type="scientific">Candidatus Mediterraneibacter stercoravium</name>
    <dbReference type="NCBI Taxonomy" id="2838685"/>
    <lineage>
        <taxon>Bacteria</taxon>
        <taxon>Bacillati</taxon>
        <taxon>Bacillota</taxon>
        <taxon>Clostridia</taxon>
        <taxon>Lachnospirales</taxon>
        <taxon>Lachnospiraceae</taxon>
        <taxon>Mediterraneibacter</taxon>
    </lineage>
</organism>
<accession>A0A9D2G996</accession>
<name>A0A9D2G996_9FIRM</name>
<comment type="caution">
    <text evidence="2">The sequence shown here is derived from an EMBL/GenBank/DDBJ whole genome shotgun (WGS) entry which is preliminary data.</text>
</comment>
<feature type="transmembrane region" description="Helical" evidence="1">
    <location>
        <begin position="7"/>
        <end position="25"/>
    </location>
</feature>
<dbReference type="AlphaFoldDB" id="A0A9D2G996"/>
<reference evidence="2" key="2">
    <citation type="submission" date="2021-04" db="EMBL/GenBank/DDBJ databases">
        <authorList>
            <person name="Gilroy R."/>
        </authorList>
    </citation>
    <scope>NUCLEOTIDE SEQUENCE</scope>
    <source>
        <strain evidence="2">CHK196-3914</strain>
    </source>
</reference>
<evidence type="ECO:0000313" key="2">
    <source>
        <dbReference type="EMBL" id="HIZ75454.1"/>
    </source>
</evidence>
<keyword evidence="1" id="KW-0812">Transmembrane</keyword>
<dbReference type="Proteomes" id="UP000824116">
    <property type="component" value="Unassembled WGS sequence"/>
</dbReference>
<reference evidence="2" key="1">
    <citation type="journal article" date="2021" name="PeerJ">
        <title>Extensive microbial diversity within the chicken gut microbiome revealed by metagenomics and culture.</title>
        <authorList>
            <person name="Gilroy R."/>
            <person name="Ravi A."/>
            <person name="Getino M."/>
            <person name="Pursley I."/>
            <person name="Horton D.L."/>
            <person name="Alikhan N.F."/>
            <person name="Baker D."/>
            <person name="Gharbi K."/>
            <person name="Hall N."/>
            <person name="Watson M."/>
            <person name="Adriaenssens E.M."/>
            <person name="Foster-Nyarko E."/>
            <person name="Jarju S."/>
            <person name="Secka A."/>
            <person name="Antonio M."/>
            <person name="Oren A."/>
            <person name="Chaudhuri R.R."/>
            <person name="La Ragione R."/>
            <person name="Hildebrand F."/>
            <person name="Pallen M.J."/>
        </authorList>
    </citation>
    <scope>NUCLEOTIDE SEQUENCE</scope>
    <source>
        <strain evidence="2">CHK196-3914</strain>
    </source>
</reference>
<feature type="transmembrane region" description="Helical" evidence="1">
    <location>
        <begin position="37"/>
        <end position="55"/>
    </location>
</feature>
<evidence type="ECO:0000313" key="3">
    <source>
        <dbReference type="Proteomes" id="UP000824116"/>
    </source>
</evidence>
<sequence length="140" mass="15480">MLGLGIFLTGFVSISAVMFVGWGISDRIWQEIGACQFARMLVLYGCIMCCFVFLVKIEINKTIFSRLLVQCIRIIGGIVTAASFVLPRLSGYEDSGFTIMSYGSFTLIDGWILLIGVLLLIFAGIIKEGFSMQNELDEVL</sequence>
<feature type="transmembrane region" description="Helical" evidence="1">
    <location>
        <begin position="67"/>
        <end position="86"/>
    </location>
</feature>